<reference evidence="3 4" key="1">
    <citation type="journal article" date="2018" name="Mol. Biol. Evol.">
        <title>Broad Genomic Sampling Reveals a Smut Pathogenic Ancestry of the Fungal Clade Ustilaginomycotina.</title>
        <authorList>
            <person name="Kijpornyongpan T."/>
            <person name="Mondo S.J."/>
            <person name="Barry K."/>
            <person name="Sandor L."/>
            <person name="Lee J."/>
            <person name="Lipzen A."/>
            <person name="Pangilinan J."/>
            <person name="LaButti K."/>
            <person name="Hainaut M."/>
            <person name="Henrissat B."/>
            <person name="Grigoriev I.V."/>
            <person name="Spatafora J.W."/>
            <person name="Aime M.C."/>
        </authorList>
    </citation>
    <scope>NUCLEOTIDE SEQUENCE [LARGE SCALE GENOMIC DNA]</scope>
    <source>
        <strain evidence="3 4">MCA 3882</strain>
    </source>
</reference>
<evidence type="ECO:0000256" key="1">
    <source>
        <dbReference type="SAM" id="MobiDB-lite"/>
    </source>
</evidence>
<dbReference type="EMBL" id="KZ819602">
    <property type="protein sequence ID" value="PWN36694.1"/>
    <property type="molecule type" value="Genomic_DNA"/>
</dbReference>
<feature type="chain" id="PRO_5016363655" description="Ribosomal RNA-processing protein 14/surfeit locus protein 6 C-terminal domain-containing protein" evidence="2">
    <location>
        <begin position="26"/>
        <end position="225"/>
    </location>
</feature>
<keyword evidence="2" id="KW-0732">Signal</keyword>
<sequence length="225" mass="26539">MHMILWKGLLSIISIFPSNQFLVYCIPTSEVYSNDNKQQGSWSGLSDILEINDFDSEWHNEAQSGHNKEGRDVQIGESITHATKVNGKKPKQRRSRNTPEHRAKRKLYREKLKSIFEKDPVAQQVYREKKNKANRKWKAKKISKMTEIEKEALFMRKKRTKKQWEKLYNERCGGFSSPKQQRLNMIRKMKAEGTANEADLKFLHEYQEEQKQRKRKSRAAQKGGI</sequence>
<accession>A0A316VHH0</accession>
<feature type="region of interest" description="Disordered" evidence="1">
    <location>
        <begin position="60"/>
        <end position="104"/>
    </location>
</feature>
<keyword evidence="4" id="KW-1185">Reference proteome</keyword>
<dbReference type="GeneID" id="37019291"/>
<dbReference type="RefSeq" id="XP_025356996.1">
    <property type="nucleotide sequence ID" value="XM_025497510.1"/>
</dbReference>
<protein>
    <recommendedName>
        <fullName evidence="5">Ribosomal RNA-processing protein 14/surfeit locus protein 6 C-terminal domain-containing protein</fullName>
    </recommendedName>
</protein>
<evidence type="ECO:0000313" key="4">
    <source>
        <dbReference type="Proteomes" id="UP000245771"/>
    </source>
</evidence>
<dbReference type="AlphaFoldDB" id="A0A316VHH0"/>
<dbReference type="InParanoid" id="A0A316VHH0"/>
<feature type="compositionally biased region" description="Basic and acidic residues" evidence="1">
    <location>
        <begin position="60"/>
        <end position="74"/>
    </location>
</feature>
<feature type="compositionally biased region" description="Basic residues" evidence="1">
    <location>
        <begin position="86"/>
        <end position="104"/>
    </location>
</feature>
<organism evidence="3 4">
    <name type="scientific">Meira miltonrushii</name>
    <dbReference type="NCBI Taxonomy" id="1280837"/>
    <lineage>
        <taxon>Eukaryota</taxon>
        <taxon>Fungi</taxon>
        <taxon>Dikarya</taxon>
        <taxon>Basidiomycota</taxon>
        <taxon>Ustilaginomycotina</taxon>
        <taxon>Exobasidiomycetes</taxon>
        <taxon>Exobasidiales</taxon>
        <taxon>Brachybasidiaceae</taxon>
        <taxon>Meira</taxon>
    </lineage>
</organism>
<proteinExistence type="predicted"/>
<dbReference type="Proteomes" id="UP000245771">
    <property type="component" value="Unassembled WGS sequence"/>
</dbReference>
<evidence type="ECO:0000313" key="3">
    <source>
        <dbReference type="EMBL" id="PWN36694.1"/>
    </source>
</evidence>
<name>A0A316VHH0_9BASI</name>
<feature type="signal peptide" evidence="2">
    <location>
        <begin position="1"/>
        <end position="25"/>
    </location>
</feature>
<evidence type="ECO:0008006" key="5">
    <source>
        <dbReference type="Google" id="ProtNLM"/>
    </source>
</evidence>
<evidence type="ECO:0000256" key="2">
    <source>
        <dbReference type="SAM" id="SignalP"/>
    </source>
</evidence>
<gene>
    <name evidence="3" type="ORF">FA14DRAFT_152122</name>
</gene>